<proteinExistence type="predicted"/>
<protein>
    <recommendedName>
        <fullName evidence="4">Hydrophobin</fullName>
    </recommendedName>
</protein>
<organism evidence="2 3">
    <name type="scientific">Puccinia striiformis</name>
    <dbReference type="NCBI Taxonomy" id="27350"/>
    <lineage>
        <taxon>Eukaryota</taxon>
        <taxon>Fungi</taxon>
        <taxon>Dikarya</taxon>
        <taxon>Basidiomycota</taxon>
        <taxon>Pucciniomycotina</taxon>
        <taxon>Pucciniomycetes</taxon>
        <taxon>Pucciniales</taxon>
        <taxon>Pucciniaceae</taxon>
        <taxon>Puccinia</taxon>
    </lineage>
</organism>
<feature type="signal peptide" evidence="1">
    <location>
        <begin position="1"/>
        <end position="22"/>
    </location>
</feature>
<evidence type="ECO:0000313" key="3">
    <source>
        <dbReference type="Proteomes" id="UP000238274"/>
    </source>
</evidence>
<keyword evidence="1" id="KW-0732">Signal</keyword>
<evidence type="ECO:0000256" key="1">
    <source>
        <dbReference type="SAM" id="SignalP"/>
    </source>
</evidence>
<dbReference type="EMBL" id="PKSM01000174">
    <property type="protein sequence ID" value="POW05186.1"/>
    <property type="molecule type" value="Genomic_DNA"/>
</dbReference>
<reference evidence="3" key="3">
    <citation type="journal article" date="2018" name="Mol. Plant Microbe Interact.">
        <title>Genome sequence resources for the wheat stripe rust pathogen (Puccinia striiformis f. sp. tritici) and the barley stripe rust pathogen (Puccinia striiformis f. sp. hordei).</title>
        <authorList>
            <person name="Xia C."/>
            <person name="Wang M."/>
            <person name="Yin C."/>
            <person name="Cornejo O.E."/>
            <person name="Hulbert S.H."/>
            <person name="Chen X."/>
        </authorList>
    </citation>
    <scope>NUCLEOTIDE SEQUENCE [LARGE SCALE GENOMIC DNA]</scope>
    <source>
        <strain evidence="3">93TX-2</strain>
    </source>
</reference>
<keyword evidence="3" id="KW-1185">Reference proteome</keyword>
<comment type="caution">
    <text evidence="2">The sequence shown here is derived from an EMBL/GenBank/DDBJ whole genome shotgun (WGS) entry which is preliminary data.</text>
</comment>
<sequence length="142" mass="15360">MYFSKSLVALAIVASGFAAVAGKTNAKNRKCTFYCRGQGVCAVVLKRDPVGAPSVTTVQRANPTDNFEDFYNCVDTHTTTNFCCSPDGFPLPIIGTTRTIAAILSTGNVVNRRIRILIYQLVVDSEKASSRQTCAEGLQFPE</sequence>
<dbReference type="VEuPathDB" id="FungiDB:PSHT_10887"/>
<dbReference type="AlphaFoldDB" id="A0A2S4V6L8"/>
<dbReference type="Proteomes" id="UP000238274">
    <property type="component" value="Unassembled WGS sequence"/>
</dbReference>
<feature type="chain" id="PRO_5015620918" description="Hydrophobin" evidence="1">
    <location>
        <begin position="23"/>
        <end position="142"/>
    </location>
</feature>
<gene>
    <name evidence="2" type="ORF">PSHT_10887</name>
</gene>
<evidence type="ECO:0008006" key="4">
    <source>
        <dbReference type="Google" id="ProtNLM"/>
    </source>
</evidence>
<accession>A0A2S4V6L8</accession>
<name>A0A2S4V6L8_9BASI</name>
<dbReference type="VEuPathDB" id="FungiDB:PSTT_06568"/>
<evidence type="ECO:0000313" key="2">
    <source>
        <dbReference type="EMBL" id="POW05186.1"/>
    </source>
</evidence>
<reference evidence="3" key="2">
    <citation type="journal article" date="2018" name="BMC Genomics">
        <title>Genomic insights into host adaptation between the wheat stripe rust pathogen (Puccinia striiformis f. sp. tritici) and the barley stripe rust pathogen (Puccinia striiformis f. sp. hordei).</title>
        <authorList>
            <person name="Xia C."/>
            <person name="Wang M."/>
            <person name="Yin C."/>
            <person name="Cornejo O.E."/>
            <person name="Hulbert S.H."/>
            <person name="Chen X."/>
        </authorList>
    </citation>
    <scope>NUCLEOTIDE SEQUENCE [LARGE SCALE GENOMIC DNA]</scope>
    <source>
        <strain evidence="3">93TX-2</strain>
    </source>
</reference>
<reference evidence="2 3" key="1">
    <citation type="submission" date="2017-12" db="EMBL/GenBank/DDBJ databases">
        <title>Gene loss provides genomic basis for host adaptation in cereal stripe rust fungi.</title>
        <authorList>
            <person name="Xia C."/>
        </authorList>
    </citation>
    <scope>NUCLEOTIDE SEQUENCE [LARGE SCALE GENOMIC DNA]</scope>
    <source>
        <strain evidence="2 3">93TX-2</strain>
    </source>
</reference>